<feature type="compositionally biased region" description="Polar residues" evidence="4">
    <location>
        <begin position="33"/>
        <end position="42"/>
    </location>
</feature>
<dbReference type="PROSITE" id="PS51257">
    <property type="entry name" value="PROKAR_LIPOPROTEIN"/>
    <property type="match status" value="1"/>
</dbReference>
<organism evidence="6 7">
    <name type="scientific">Anaerocolumna xylanovorans DSM 12503</name>
    <dbReference type="NCBI Taxonomy" id="1121345"/>
    <lineage>
        <taxon>Bacteria</taxon>
        <taxon>Bacillati</taxon>
        <taxon>Bacillota</taxon>
        <taxon>Clostridia</taxon>
        <taxon>Lachnospirales</taxon>
        <taxon>Lachnospiraceae</taxon>
        <taxon>Anaerocolumna</taxon>
    </lineage>
</organism>
<dbReference type="GO" id="GO:0055052">
    <property type="term" value="C:ATP-binding cassette (ABC) transporter complex, substrate-binding subunit-containing"/>
    <property type="evidence" value="ECO:0007669"/>
    <property type="project" value="TreeGrafter"/>
</dbReference>
<dbReference type="Pfam" id="PF01547">
    <property type="entry name" value="SBP_bac_1"/>
    <property type="match status" value="1"/>
</dbReference>
<dbReference type="Proteomes" id="UP000184612">
    <property type="component" value="Unassembled WGS sequence"/>
</dbReference>
<dbReference type="PANTHER" id="PTHR30061">
    <property type="entry name" value="MALTOSE-BINDING PERIPLASMIC PROTEIN"/>
    <property type="match status" value="1"/>
</dbReference>
<feature type="region of interest" description="Disordered" evidence="4">
    <location>
        <begin position="29"/>
        <end position="52"/>
    </location>
</feature>
<proteinExistence type="inferred from homology"/>
<feature type="signal peptide" evidence="5">
    <location>
        <begin position="1"/>
        <end position="23"/>
    </location>
</feature>
<evidence type="ECO:0000313" key="6">
    <source>
        <dbReference type="EMBL" id="SHO42859.1"/>
    </source>
</evidence>
<dbReference type="GO" id="GO:0042956">
    <property type="term" value="P:maltodextrin transmembrane transport"/>
    <property type="evidence" value="ECO:0007669"/>
    <property type="project" value="TreeGrafter"/>
</dbReference>
<feature type="chain" id="PRO_5039448803" evidence="5">
    <location>
        <begin position="24"/>
        <end position="437"/>
    </location>
</feature>
<keyword evidence="3 5" id="KW-0732">Signal</keyword>
<dbReference type="RefSeq" id="WP_073586779.1">
    <property type="nucleotide sequence ID" value="NZ_FRFD01000003.1"/>
</dbReference>
<comment type="similarity">
    <text evidence="1">Belongs to the bacterial solute-binding protein 1 family.</text>
</comment>
<gene>
    <name evidence="6" type="ORF">SAMN02745217_00005</name>
</gene>
<dbReference type="GO" id="GO:1901982">
    <property type="term" value="F:maltose binding"/>
    <property type="evidence" value="ECO:0007669"/>
    <property type="project" value="TreeGrafter"/>
</dbReference>
<keyword evidence="7" id="KW-1185">Reference proteome</keyword>
<dbReference type="Gene3D" id="3.40.190.10">
    <property type="entry name" value="Periplasmic binding protein-like II"/>
    <property type="match status" value="2"/>
</dbReference>
<accession>A0A1M7XW80</accession>
<reference evidence="6 7" key="1">
    <citation type="submission" date="2016-12" db="EMBL/GenBank/DDBJ databases">
        <authorList>
            <person name="Song W.-J."/>
            <person name="Kurnit D.M."/>
        </authorList>
    </citation>
    <scope>NUCLEOTIDE SEQUENCE [LARGE SCALE GENOMIC DNA]</scope>
    <source>
        <strain evidence="6 7">DSM 12503</strain>
    </source>
</reference>
<dbReference type="STRING" id="1121345.SAMN02745217_00005"/>
<dbReference type="InterPro" id="IPR006059">
    <property type="entry name" value="SBP"/>
</dbReference>
<name>A0A1M7XW80_9FIRM</name>
<evidence type="ECO:0000256" key="3">
    <source>
        <dbReference type="ARBA" id="ARBA00022729"/>
    </source>
</evidence>
<evidence type="ECO:0000256" key="4">
    <source>
        <dbReference type="SAM" id="MobiDB-lite"/>
    </source>
</evidence>
<dbReference type="OrthoDB" id="41208at2"/>
<evidence type="ECO:0000256" key="5">
    <source>
        <dbReference type="SAM" id="SignalP"/>
    </source>
</evidence>
<dbReference type="GO" id="GO:0015768">
    <property type="term" value="P:maltose transport"/>
    <property type="evidence" value="ECO:0007669"/>
    <property type="project" value="TreeGrafter"/>
</dbReference>
<feature type="compositionally biased region" description="Low complexity" evidence="4">
    <location>
        <begin position="43"/>
        <end position="52"/>
    </location>
</feature>
<sequence length="437" mass="47725">MSKKITKLLSMFLSLMLILTLGVGCNKKDTSDENATGDNSEITTNETAANDTTANGDEQITLTFWHTYGDGEETQFKNVVLPMWEKEHPNIKIDAVRQDSSQYHQMIVTAFGTGQTPDIARIDIVNTASYANQGGLVALNNFDGFDANKANFLDGPLSTNLYNGSYYGLPLDTNCKAAVVNMNTLASIGLNQVPATFEEFLSAAEKSKTPLISVSGVGDWDFYPYFWLFGGTLTDPEFKKASGYLDSQASIDAINKLVELNKKKILTIKEVDGTADAWDGIKTGEYAMFFEGPWFFGSYEDNLAQGIQAALIPAYNGKSASVVGGENIVMFNSSKHQDAAYEFLKFMTSEEVQLAMLDVGQLPVLKSLVTNEKVTGNPVWSVYMKQVETAGARIPSPNHDEIGAVWSNAMTNIFVNKADVKSELESAAAQIDELLAQ</sequence>
<dbReference type="PANTHER" id="PTHR30061:SF50">
    <property type="entry name" value="MALTOSE_MALTODEXTRIN-BINDING PERIPLASMIC PROTEIN"/>
    <property type="match status" value="1"/>
</dbReference>
<dbReference type="AlphaFoldDB" id="A0A1M7XW80"/>
<evidence type="ECO:0000256" key="1">
    <source>
        <dbReference type="ARBA" id="ARBA00008520"/>
    </source>
</evidence>
<dbReference type="SUPFAM" id="SSF53850">
    <property type="entry name" value="Periplasmic binding protein-like II"/>
    <property type="match status" value="1"/>
</dbReference>
<evidence type="ECO:0000256" key="2">
    <source>
        <dbReference type="ARBA" id="ARBA00022448"/>
    </source>
</evidence>
<keyword evidence="2" id="KW-0813">Transport</keyword>
<dbReference type="EMBL" id="FRFD01000003">
    <property type="protein sequence ID" value="SHO42859.1"/>
    <property type="molecule type" value="Genomic_DNA"/>
</dbReference>
<keyword evidence="6" id="KW-0762">Sugar transport</keyword>
<evidence type="ECO:0000313" key="7">
    <source>
        <dbReference type="Proteomes" id="UP000184612"/>
    </source>
</evidence>
<protein>
    <submittedName>
        <fullName evidence="6">Multiple sugar transport system substrate-binding protein</fullName>
    </submittedName>
</protein>